<feature type="transmembrane region" description="Helical" evidence="1">
    <location>
        <begin position="121"/>
        <end position="142"/>
    </location>
</feature>
<gene>
    <name evidence="2" type="ORF">ABB28_10165</name>
</gene>
<feature type="transmembrane region" description="Helical" evidence="1">
    <location>
        <begin position="148"/>
        <end position="168"/>
    </location>
</feature>
<evidence type="ECO:0000313" key="3">
    <source>
        <dbReference type="Proteomes" id="UP000051386"/>
    </source>
</evidence>
<dbReference type="RefSeq" id="WP_057508511.1">
    <property type="nucleotide sequence ID" value="NZ_LDJK01000043.1"/>
</dbReference>
<keyword evidence="1" id="KW-0472">Membrane</keyword>
<reference evidence="2 3" key="1">
    <citation type="submission" date="2015-05" db="EMBL/GenBank/DDBJ databases">
        <title>Genome sequencing and analysis of members of genus Stenotrophomonas.</title>
        <authorList>
            <person name="Patil P.P."/>
            <person name="Midha S."/>
            <person name="Patil P.B."/>
        </authorList>
    </citation>
    <scope>NUCLEOTIDE SEQUENCE [LARGE SCALE GENOMIC DNA]</scope>
    <source>
        <strain evidence="2 3">DSM 21508</strain>
    </source>
</reference>
<feature type="transmembrane region" description="Helical" evidence="1">
    <location>
        <begin position="62"/>
        <end position="83"/>
    </location>
</feature>
<feature type="transmembrane region" description="Helical" evidence="1">
    <location>
        <begin position="95"/>
        <end position="114"/>
    </location>
</feature>
<keyword evidence="1" id="KW-0812">Transmembrane</keyword>
<accession>A0A0R0CW72</accession>
<evidence type="ECO:0000256" key="1">
    <source>
        <dbReference type="SAM" id="Phobius"/>
    </source>
</evidence>
<name>A0A0R0CW72_9GAMM</name>
<evidence type="ECO:0000313" key="2">
    <source>
        <dbReference type="EMBL" id="KRG73531.1"/>
    </source>
</evidence>
<protein>
    <submittedName>
        <fullName evidence="2">Uncharacterized protein</fullName>
    </submittedName>
</protein>
<comment type="caution">
    <text evidence="2">The sequence shown here is derived from an EMBL/GenBank/DDBJ whole genome shotgun (WGS) entry which is preliminary data.</text>
</comment>
<keyword evidence="3" id="KW-1185">Reference proteome</keyword>
<organism evidence="2 3">
    <name type="scientific">Stenotrophomonas chelatiphaga</name>
    <dbReference type="NCBI Taxonomy" id="517011"/>
    <lineage>
        <taxon>Bacteria</taxon>
        <taxon>Pseudomonadati</taxon>
        <taxon>Pseudomonadota</taxon>
        <taxon>Gammaproteobacteria</taxon>
        <taxon>Lysobacterales</taxon>
        <taxon>Lysobacteraceae</taxon>
        <taxon>Stenotrophomonas</taxon>
    </lineage>
</organism>
<dbReference type="AlphaFoldDB" id="A0A0R0CW72"/>
<keyword evidence="1" id="KW-1133">Transmembrane helix</keyword>
<dbReference type="PATRIC" id="fig|517011.3.peg.1742"/>
<feature type="transmembrane region" description="Helical" evidence="1">
    <location>
        <begin position="30"/>
        <end position="50"/>
    </location>
</feature>
<dbReference type="EMBL" id="LDJK01000043">
    <property type="protein sequence ID" value="KRG73531.1"/>
    <property type="molecule type" value="Genomic_DNA"/>
</dbReference>
<dbReference type="Proteomes" id="UP000051386">
    <property type="component" value="Unassembled WGS sequence"/>
</dbReference>
<sequence>MVGKASRARTYTAFGIAALCWALSASNLGYISFFYAFALAASLVAQWLWFKDVPLLTASRALEFYVLLCASALMYLLPSALSGRLLSDAFQVQQTAIWAAVTVAVHAGGALLALRLGWRRGLGVALALLFATVAACGVRWVQSGEERPPMLAVLLPVIGYLPGVAGAIDNVPIQVNLSASE</sequence>
<proteinExistence type="predicted"/>